<keyword evidence="1" id="KW-1133">Transmembrane helix</keyword>
<feature type="transmembrane region" description="Helical" evidence="1">
    <location>
        <begin position="22"/>
        <end position="44"/>
    </location>
</feature>
<keyword evidence="1" id="KW-0812">Transmembrane</keyword>
<accession>A0A7M4DNC1</accession>
<dbReference type="EMBL" id="CACRYJ010000053">
    <property type="protein sequence ID" value="VZO38933.1"/>
    <property type="molecule type" value="Genomic_DNA"/>
</dbReference>
<evidence type="ECO:0000256" key="1">
    <source>
        <dbReference type="SAM" id="Phobius"/>
    </source>
</evidence>
<feature type="transmembrane region" description="Helical" evidence="1">
    <location>
        <begin position="114"/>
        <end position="130"/>
    </location>
</feature>
<feature type="transmembrane region" description="Helical" evidence="1">
    <location>
        <begin position="91"/>
        <end position="108"/>
    </location>
</feature>
<comment type="caution">
    <text evidence="2">The sequence shown here is derived from an EMBL/GenBank/DDBJ whole genome shotgun (WGS) entry which is preliminary data.</text>
</comment>
<feature type="transmembrane region" description="Helical" evidence="1">
    <location>
        <begin position="64"/>
        <end position="86"/>
    </location>
</feature>
<evidence type="ECO:0000313" key="2">
    <source>
        <dbReference type="EMBL" id="VZO38933.1"/>
    </source>
</evidence>
<dbReference type="AlphaFoldDB" id="A0A7M4DNC1"/>
<dbReference type="RefSeq" id="WP_156742304.1">
    <property type="nucleotide sequence ID" value="NZ_CACRYJ010000053.1"/>
</dbReference>
<gene>
    <name evidence="2" type="ORF">HALOF300_03651</name>
</gene>
<name>A0A7M4DNC1_9MICO</name>
<dbReference type="Proteomes" id="UP000419743">
    <property type="component" value="Unassembled WGS sequence"/>
</dbReference>
<reference evidence="2 3" key="1">
    <citation type="submission" date="2019-11" db="EMBL/GenBank/DDBJ databases">
        <authorList>
            <person name="Criscuolo A."/>
        </authorList>
    </citation>
    <scope>NUCLEOTIDE SEQUENCE [LARGE SCALE GENOMIC DNA]</scope>
    <source>
        <strain evidence="2">CIP111667</strain>
    </source>
</reference>
<proteinExistence type="predicted"/>
<organism evidence="2 3">
    <name type="scientific">Occultella aeris</name>
    <dbReference type="NCBI Taxonomy" id="2761496"/>
    <lineage>
        <taxon>Bacteria</taxon>
        <taxon>Bacillati</taxon>
        <taxon>Actinomycetota</taxon>
        <taxon>Actinomycetes</taxon>
        <taxon>Micrococcales</taxon>
        <taxon>Ruaniaceae</taxon>
        <taxon>Occultella</taxon>
    </lineage>
</organism>
<sequence length="137" mass="14215">MSSVADTESTPTRAPYRTTARVWQFVAFGLACAAFVLLLVMPLYTGTTTTPEGTEDFTATLVEVNGPGVLVPLLVPVLLTVVPLLIPSGRLPGVTIACAALLVFLMALGGASIGLFYAPAAIAAVVALLVRRRSGQE</sequence>
<protein>
    <submittedName>
        <fullName evidence="2">Uncharacterized protein</fullName>
    </submittedName>
</protein>
<evidence type="ECO:0000313" key="3">
    <source>
        <dbReference type="Proteomes" id="UP000419743"/>
    </source>
</evidence>
<keyword evidence="3" id="KW-1185">Reference proteome</keyword>
<keyword evidence="1" id="KW-0472">Membrane</keyword>